<dbReference type="InterPro" id="IPR052797">
    <property type="entry name" value="RegFact_GeneExpr_CellDeath"/>
</dbReference>
<dbReference type="Proteomes" id="UP000025227">
    <property type="component" value="Unplaced"/>
</dbReference>
<dbReference type="PANTHER" id="PTHR33936">
    <property type="entry name" value="PROTEIN CBG17840"/>
    <property type="match status" value="1"/>
</dbReference>
<dbReference type="PROSITE" id="PS00028">
    <property type="entry name" value="ZINC_FINGER_C2H2_1"/>
    <property type="match status" value="1"/>
</dbReference>
<dbReference type="InterPro" id="IPR013087">
    <property type="entry name" value="Znf_C2H2_type"/>
</dbReference>
<protein>
    <submittedName>
        <fullName evidence="5">C2H2-type domain-containing protein</fullName>
    </submittedName>
</protein>
<evidence type="ECO:0000313" key="4">
    <source>
        <dbReference type="Proteomes" id="UP000025227"/>
    </source>
</evidence>
<evidence type="ECO:0000259" key="3">
    <source>
        <dbReference type="PROSITE" id="PS00028"/>
    </source>
</evidence>
<proteinExistence type="predicted"/>
<reference evidence="5" key="1">
    <citation type="submission" date="2020-12" db="UniProtKB">
        <authorList>
            <consortium name="WormBaseParasite"/>
        </authorList>
    </citation>
    <scope>IDENTIFICATION</scope>
    <source>
        <strain evidence="5">MHco3</strain>
    </source>
</reference>
<evidence type="ECO:0000256" key="2">
    <source>
        <dbReference type="SAM" id="MobiDB-lite"/>
    </source>
</evidence>
<feature type="compositionally biased region" description="Basic and acidic residues" evidence="2">
    <location>
        <begin position="128"/>
        <end position="140"/>
    </location>
</feature>
<feature type="region of interest" description="Disordered" evidence="2">
    <location>
        <begin position="386"/>
        <end position="409"/>
    </location>
</feature>
<feature type="domain" description="C2H2-type" evidence="3">
    <location>
        <begin position="162"/>
        <end position="183"/>
    </location>
</feature>
<dbReference type="AlphaFoldDB" id="A0A7I4YH71"/>
<dbReference type="PANTHER" id="PTHR33936:SF24">
    <property type="entry name" value="C2H2-TYPE DOMAIN-CONTAINING PROTEIN"/>
    <property type="match status" value="1"/>
</dbReference>
<feature type="compositionally biased region" description="Acidic residues" evidence="2">
    <location>
        <begin position="389"/>
        <end position="399"/>
    </location>
</feature>
<dbReference type="OrthoDB" id="10375434at2759"/>
<organism evidence="4 5">
    <name type="scientific">Haemonchus contortus</name>
    <name type="common">Barber pole worm</name>
    <dbReference type="NCBI Taxonomy" id="6289"/>
    <lineage>
        <taxon>Eukaryota</taxon>
        <taxon>Metazoa</taxon>
        <taxon>Ecdysozoa</taxon>
        <taxon>Nematoda</taxon>
        <taxon>Chromadorea</taxon>
        <taxon>Rhabditida</taxon>
        <taxon>Rhabditina</taxon>
        <taxon>Rhabditomorpha</taxon>
        <taxon>Strongyloidea</taxon>
        <taxon>Trichostrongylidae</taxon>
        <taxon>Haemonchus</taxon>
    </lineage>
</organism>
<accession>A0A7I4YH71</accession>
<dbReference type="WBParaSite" id="HCON_00093030-00001">
    <property type="protein sequence ID" value="HCON_00093030-00001"/>
    <property type="gene ID" value="HCON_00093030"/>
</dbReference>
<evidence type="ECO:0000313" key="5">
    <source>
        <dbReference type="WBParaSite" id="HCON_00093030-00001"/>
    </source>
</evidence>
<feature type="compositionally biased region" description="Basic and acidic residues" evidence="2">
    <location>
        <begin position="400"/>
        <end position="409"/>
    </location>
</feature>
<evidence type="ECO:0000256" key="1">
    <source>
        <dbReference type="SAM" id="Coils"/>
    </source>
</evidence>
<sequence>MAQQPSCELEACQENHYSPNSLDVPVGDFLRRERTRQCPFCTRWMDCKVLSVHMNNCTSREASEESSTSSVNVETTLRIYPQNKRTRQCIFCKCWMDHKILIVHMRKFHGEEVVERPSDAKQTAAKKSRNETKGPGRKVNHELDEQNKRIAEVEKRCYDMKCPMCELQYTSQEDLVYHCRIGHGDRYCLVHQRRFRTEKEFEIWKNSMAKTYCTVWILSGRCRSDHRNDVVFYRCSRVSTGECYRDPSDETKPSVSNCTSFLKAYINDDGTVLARYCTQHLTHGLRVADLPLLKSEEKVVLDLLRQGYIAKDIRSRIREKYPSTTRLHWISNCDIKDIWARYNREQRRKNLMDMDDVSPETSLIDGSSRMQSDNDHVDVKTLIPTSPVEDGECYEDSTNSDDRNSYRRSDSPIPVELLLGCPTCAKLNEKVLELEATERRLMKRLAELEGSQLFVNTLKEEHT</sequence>
<name>A0A7I4YH71_HAECO</name>
<keyword evidence="4" id="KW-1185">Reference proteome</keyword>
<feature type="region of interest" description="Disordered" evidence="2">
    <location>
        <begin position="114"/>
        <end position="140"/>
    </location>
</feature>
<feature type="coiled-coil region" evidence="1">
    <location>
        <begin position="424"/>
        <end position="451"/>
    </location>
</feature>
<keyword evidence="1" id="KW-0175">Coiled coil</keyword>